<evidence type="ECO:0000313" key="5">
    <source>
        <dbReference type="EMBL" id="KAJ1196449.1"/>
    </source>
</evidence>
<evidence type="ECO:0000256" key="4">
    <source>
        <dbReference type="ARBA" id="ARBA00022691"/>
    </source>
</evidence>
<keyword evidence="6" id="KW-1185">Reference proteome</keyword>
<keyword evidence="4" id="KW-0949">S-adenosyl-L-methionine</keyword>
<dbReference type="InterPro" id="IPR000940">
    <property type="entry name" value="NNMT_TEMT_trans"/>
</dbReference>
<evidence type="ECO:0000256" key="1">
    <source>
        <dbReference type="ARBA" id="ARBA00007996"/>
    </source>
</evidence>
<evidence type="ECO:0000313" key="6">
    <source>
        <dbReference type="Proteomes" id="UP001066276"/>
    </source>
</evidence>
<comment type="caution">
    <text evidence="5">The sequence shown here is derived from an EMBL/GenBank/DDBJ whole genome shotgun (WGS) entry which is preliminary data.</text>
</comment>
<dbReference type="AlphaFoldDB" id="A0AAV7V8P2"/>
<keyword evidence="3" id="KW-0808">Transferase</keyword>
<dbReference type="EMBL" id="JANPWB010000003">
    <property type="protein sequence ID" value="KAJ1196449.1"/>
    <property type="molecule type" value="Genomic_DNA"/>
</dbReference>
<name>A0AAV7V8P2_PLEWA</name>
<dbReference type="Pfam" id="PF01234">
    <property type="entry name" value="NNMT_PNMT_TEMT"/>
    <property type="match status" value="1"/>
</dbReference>
<organism evidence="5 6">
    <name type="scientific">Pleurodeles waltl</name>
    <name type="common">Iberian ribbed newt</name>
    <dbReference type="NCBI Taxonomy" id="8319"/>
    <lineage>
        <taxon>Eukaryota</taxon>
        <taxon>Metazoa</taxon>
        <taxon>Chordata</taxon>
        <taxon>Craniata</taxon>
        <taxon>Vertebrata</taxon>
        <taxon>Euteleostomi</taxon>
        <taxon>Amphibia</taxon>
        <taxon>Batrachia</taxon>
        <taxon>Caudata</taxon>
        <taxon>Salamandroidea</taxon>
        <taxon>Salamandridae</taxon>
        <taxon>Pleurodelinae</taxon>
        <taxon>Pleurodeles</taxon>
    </lineage>
</organism>
<dbReference type="Proteomes" id="UP001066276">
    <property type="component" value="Chromosome 2_1"/>
</dbReference>
<dbReference type="PANTHER" id="PTHR10867">
    <property type="entry name" value="NNMT/PNMT/TEMT FAMILY MEMBER"/>
    <property type="match status" value="1"/>
</dbReference>
<dbReference type="SUPFAM" id="SSF53335">
    <property type="entry name" value="S-adenosyl-L-methionine-dependent methyltransferases"/>
    <property type="match status" value="1"/>
</dbReference>
<gene>
    <name evidence="5" type="ORF">NDU88_000320</name>
</gene>
<dbReference type="PROSITE" id="PS51681">
    <property type="entry name" value="SAM_MT_NNMT_PNMT_TEMT"/>
    <property type="match status" value="1"/>
</dbReference>
<dbReference type="InterPro" id="IPR029063">
    <property type="entry name" value="SAM-dependent_MTases_sf"/>
</dbReference>
<reference evidence="5" key="1">
    <citation type="journal article" date="2022" name="bioRxiv">
        <title>Sequencing and chromosome-scale assembly of the giantPleurodeles waltlgenome.</title>
        <authorList>
            <person name="Brown T."/>
            <person name="Elewa A."/>
            <person name="Iarovenko S."/>
            <person name="Subramanian E."/>
            <person name="Araus A.J."/>
            <person name="Petzold A."/>
            <person name="Susuki M."/>
            <person name="Suzuki K.-i.T."/>
            <person name="Hayashi T."/>
            <person name="Toyoda A."/>
            <person name="Oliveira C."/>
            <person name="Osipova E."/>
            <person name="Leigh N.D."/>
            <person name="Simon A."/>
            <person name="Yun M.H."/>
        </authorList>
    </citation>
    <scope>NUCLEOTIDE SEQUENCE</scope>
    <source>
        <strain evidence="5">20211129_DDA</strain>
        <tissue evidence="5">Liver</tissue>
    </source>
</reference>
<dbReference type="GO" id="GO:0032259">
    <property type="term" value="P:methylation"/>
    <property type="evidence" value="ECO:0007669"/>
    <property type="project" value="UniProtKB-KW"/>
</dbReference>
<evidence type="ECO:0000256" key="2">
    <source>
        <dbReference type="ARBA" id="ARBA00022603"/>
    </source>
</evidence>
<dbReference type="GO" id="GO:0008170">
    <property type="term" value="F:N-methyltransferase activity"/>
    <property type="evidence" value="ECO:0007669"/>
    <property type="project" value="TreeGrafter"/>
</dbReference>
<accession>A0AAV7V8P2</accession>
<evidence type="ECO:0008006" key="7">
    <source>
        <dbReference type="Google" id="ProtNLM"/>
    </source>
</evidence>
<evidence type="ECO:0000256" key="3">
    <source>
        <dbReference type="ARBA" id="ARBA00022679"/>
    </source>
</evidence>
<sequence>MASSIDLKELHERFYDPRKLMEIYFTPKFSFFDDIIIQMFSNLIKIYASGDVKGDSLIVLSCGHHIYSALPACEYFNEITFASADGKSIQEIQKWLKNEPDAMDYGQTIKEICKLQGCGETWIEKQHMLQTKIKTVLECDVTSRNPLSPVIHPQADCLLLVHCLENLVSDEKSYCEALTNVSSLLKPGGHLVMCATLETTFYMCGDFKFPLFCMDVNFLKDALTKAGYVIEEIHILPRKVDCLYDVTDYKSFIVLKARKCREL</sequence>
<comment type="similarity">
    <text evidence="1">Belongs to the class I-like SAM-binding methyltransferase superfamily. NNMT/PNMT/TEMT family.</text>
</comment>
<dbReference type="Gene3D" id="3.40.50.150">
    <property type="entry name" value="Vaccinia Virus protein VP39"/>
    <property type="match status" value="1"/>
</dbReference>
<dbReference type="PANTHER" id="PTHR10867:SF32">
    <property type="entry name" value="NICOTINAMIDE N-METHYLTRANSFERASE"/>
    <property type="match status" value="1"/>
</dbReference>
<dbReference type="GO" id="GO:0005829">
    <property type="term" value="C:cytosol"/>
    <property type="evidence" value="ECO:0007669"/>
    <property type="project" value="TreeGrafter"/>
</dbReference>
<keyword evidence="2" id="KW-0489">Methyltransferase</keyword>
<proteinExistence type="inferred from homology"/>
<protein>
    <recommendedName>
        <fullName evidence="7">Nicotinamide N-methyltransferase</fullName>
    </recommendedName>
</protein>